<feature type="coiled-coil region" evidence="1">
    <location>
        <begin position="222"/>
        <end position="249"/>
    </location>
</feature>
<accession>A0A1I0G7N7</accession>
<keyword evidence="4" id="KW-1185">Reference proteome</keyword>
<dbReference type="AlphaFoldDB" id="A0A1I0G7N7"/>
<proteinExistence type="predicted"/>
<evidence type="ECO:0000256" key="2">
    <source>
        <dbReference type="SAM" id="Phobius"/>
    </source>
</evidence>
<sequence>MAPKVPILSRTRMIIRERVRRFMNTVTIVLLLLAVVVISIIIVVFSQMRERARIERARRVTSLEDAYNRAFRIYDELPGQYLTRDIKLLLLHRMEEVCQHLQQERTELPVKNWLAQVNENKQKVLDGTDEHPKVIIDSPEKSNYIKELLQNLFKLVESLHKSGKIDAATAKSNLRHVLFTIHKTHADLFVFQARDHVRQGQLRKAIHSYHLAATEIGKSQGNEMAARAVANFKERIRELEQELASGQKTRTAEQQGRLDKEWDTFLHDDDWKKKADYDH</sequence>
<feature type="transmembrane region" description="Helical" evidence="2">
    <location>
        <begin position="21"/>
        <end position="45"/>
    </location>
</feature>
<evidence type="ECO:0000313" key="4">
    <source>
        <dbReference type="Proteomes" id="UP000198762"/>
    </source>
</evidence>
<keyword evidence="2" id="KW-0812">Transmembrane</keyword>
<keyword evidence="1" id="KW-0175">Coiled coil</keyword>
<reference evidence="4" key="1">
    <citation type="submission" date="2016-10" db="EMBL/GenBank/DDBJ databases">
        <authorList>
            <person name="Varghese N."/>
            <person name="Submissions S."/>
        </authorList>
    </citation>
    <scope>NUCLEOTIDE SEQUENCE [LARGE SCALE GENOMIC DNA]</scope>
    <source>
        <strain evidence="4">CGMCC 1.6489</strain>
    </source>
</reference>
<organism evidence="3 4">
    <name type="scientific">Marinobacter segnicrescens</name>
    <dbReference type="NCBI Taxonomy" id="430453"/>
    <lineage>
        <taxon>Bacteria</taxon>
        <taxon>Pseudomonadati</taxon>
        <taxon>Pseudomonadota</taxon>
        <taxon>Gammaproteobacteria</taxon>
        <taxon>Pseudomonadales</taxon>
        <taxon>Marinobacteraceae</taxon>
        <taxon>Marinobacter</taxon>
    </lineage>
</organism>
<dbReference type="STRING" id="430453.SAMN04487962_11624"/>
<evidence type="ECO:0000256" key="1">
    <source>
        <dbReference type="SAM" id="Coils"/>
    </source>
</evidence>
<keyword evidence="2" id="KW-0472">Membrane</keyword>
<name>A0A1I0G7N7_9GAMM</name>
<keyword evidence="2" id="KW-1133">Transmembrane helix</keyword>
<evidence type="ECO:0000313" key="3">
    <source>
        <dbReference type="EMBL" id="SET66807.1"/>
    </source>
</evidence>
<dbReference type="Proteomes" id="UP000198762">
    <property type="component" value="Unassembled WGS sequence"/>
</dbReference>
<protein>
    <submittedName>
        <fullName evidence="3">Uncharacterized protein</fullName>
    </submittedName>
</protein>
<gene>
    <name evidence="3" type="ORF">SAMN04487962_11624</name>
</gene>
<dbReference type="EMBL" id="FOHZ01000016">
    <property type="protein sequence ID" value="SET66807.1"/>
    <property type="molecule type" value="Genomic_DNA"/>
</dbReference>